<reference evidence="2 3" key="1">
    <citation type="submission" date="2019-06" db="EMBL/GenBank/DDBJ databases">
        <title>Sequencing the genomes of 1000 actinobacteria strains.</title>
        <authorList>
            <person name="Klenk H.-P."/>
        </authorList>
    </citation>
    <scope>NUCLEOTIDE SEQUENCE [LARGE SCALE GENOMIC DNA]</scope>
    <source>
        <strain evidence="2 3">DSM 45456</strain>
    </source>
</reference>
<evidence type="ECO:0000313" key="2">
    <source>
        <dbReference type="EMBL" id="TQM85278.1"/>
    </source>
</evidence>
<accession>A0A543JR29</accession>
<name>A0A543JR29_9PSEU</name>
<gene>
    <name evidence="2" type="ORF">FHX81_7757</name>
</gene>
<dbReference type="OrthoDB" id="3629585at2"/>
<dbReference type="EMBL" id="VFPP01000001">
    <property type="protein sequence ID" value="TQM85278.1"/>
    <property type="molecule type" value="Genomic_DNA"/>
</dbReference>
<dbReference type="Proteomes" id="UP000316628">
    <property type="component" value="Unassembled WGS sequence"/>
</dbReference>
<evidence type="ECO:0000313" key="3">
    <source>
        <dbReference type="Proteomes" id="UP000316628"/>
    </source>
</evidence>
<dbReference type="RefSeq" id="WP_141983339.1">
    <property type="nucleotide sequence ID" value="NZ_VFPP01000001.1"/>
</dbReference>
<proteinExistence type="predicted"/>
<protein>
    <submittedName>
        <fullName evidence="2">Uncharacterized protein</fullName>
    </submittedName>
</protein>
<comment type="caution">
    <text evidence="2">The sequence shown here is derived from an EMBL/GenBank/DDBJ whole genome shotgun (WGS) entry which is preliminary data.</text>
</comment>
<keyword evidence="3" id="KW-1185">Reference proteome</keyword>
<dbReference type="AlphaFoldDB" id="A0A543JR29"/>
<feature type="region of interest" description="Disordered" evidence="1">
    <location>
        <begin position="260"/>
        <end position="298"/>
    </location>
</feature>
<sequence length="298" mass="32422">MIHETYDPIVQQRSGLPLLLVPLRPQRGTALVLERRDGRLDVVVAGVPVPGRRSGGHRASYLVDTSVHGLTFAVPARSADPWSFSVTFRLSCRVVDPTVVVRSSCRDMAAAVYESMAGVARNITPKFGVLAADRATIEIQDVLRDARSPDGLDLSVVSVDVEAADAQDLMTTRRNLLLEQINREARRDVAKGSRDEMLAHFMAINGGDPSAYLRLEREAQERDDKNHLDLVKVLLESGGLPAGESSRISKRMLEHMLPSSQHLRSGQYRGRLPKAPPGVPGGARPVIDATGQAEAEGD</sequence>
<evidence type="ECO:0000256" key="1">
    <source>
        <dbReference type="SAM" id="MobiDB-lite"/>
    </source>
</evidence>
<organism evidence="2 3">
    <name type="scientific">Saccharothrix saharensis</name>
    <dbReference type="NCBI Taxonomy" id="571190"/>
    <lineage>
        <taxon>Bacteria</taxon>
        <taxon>Bacillati</taxon>
        <taxon>Actinomycetota</taxon>
        <taxon>Actinomycetes</taxon>
        <taxon>Pseudonocardiales</taxon>
        <taxon>Pseudonocardiaceae</taxon>
        <taxon>Saccharothrix</taxon>
    </lineage>
</organism>